<evidence type="ECO:0000259" key="5">
    <source>
        <dbReference type="Pfam" id="PF00669"/>
    </source>
</evidence>
<evidence type="ECO:0000313" key="8">
    <source>
        <dbReference type="Proteomes" id="UP000189464"/>
    </source>
</evidence>
<dbReference type="GO" id="GO:0005198">
    <property type="term" value="F:structural molecule activity"/>
    <property type="evidence" value="ECO:0007669"/>
    <property type="project" value="UniProtKB-UniRule"/>
</dbReference>
<feature type="domain" description="Flagellin C-terminal" evidence="6">
    <location>
        <begin position="480"/>
        <end position="564"/>
    </location>
</feature>
<dbReference type="Gene3D" id="3.30.70.2120">
    <property type="match status" value="1"/>
</dbReference>
<gene>
    <name evidence="7" type="ORF">B0537_12565</name>
</gene>
<dbReference type="GO" id="GO:0009288">
    <property type="term" value="C:bacterial-type flagellum"/>
    <property type="evidence" value="ECO:0007669"/>
    <property type="project" value="UniProtKB-SubCell"/>
</dbReference>
<dbReference type="PANTHER" id="PTHR42792:SF2">
    <property type="entry name" value="FLAGELLIN"/>
    <property type="match status" value="1"/>
</dbReference>
<name>A0A1S6IYK7_9FIRM</name>
<comment type="subcellular location">
    <subcellularLocation>
        <location evidence="4">Secreted</location>
    </subcellularLocation>
    <subcellularLocation>
        <location evidence="4">Bacterial flagellum</location>
    </subcellularLocation>
</comment>
<reference evidence="7 8" key="1">
    <citation type="journal article" date="2016" name="Int. J. Syst. Evol. Microbiol.">
        <title>Desulfotomaculum ferrireducens sp. nov., a moderately thermophilic sulfate-reducing and dissimilatory Fe(III)-reducing bacterium isolated from compost.</title>
        <authorList>
            <person name="Yang G."/>
            <person name="Guo J."/>
            <person name="Zhuang L."/>
            <person name="Yuan Y."/>
            <person name="Zhou S."/>
        </authorList>
    </citation>
    <scope>NUCLEOTIDE SEQUENCE [LARGE SCALE GENOMIC DNA]</scope>
    <source>
        <strain evidence="7 8">GSS09</strain>
    </source>
</reference>
<keyword evidence="4" id="KW-0964">Secreted</keyword>
<dbReference type="InterPro" id="IPR046358">
    <property type="entry name" value="Flagellin_C"/>
</dbReference>
<dbReference type="SUPFAM" id="SSF64518">
    <property type="entry name" value="Phase 1 flagellin"/>
    <property type="match status" value="2"/>
</dbReference>
<dbReference type="OrthoDB" id="9796789at2"/>
<evidence type="ECO:0000256" key="4">
    <source>
        <dbReference type="RuleBase" id="RU362073"/>
    </source>
</evidence>
<evidence type="ECO:0000256" key="1">
    <source>
        <dbReference type="ARBA" id="ARBA00005709"/>
    </source>
</evidence>
<dbReference type="GO" id="GO:0005576">
    <property type="term" value="C:extracellular region"/>
    <property type="evidence" value="ECO:0007669"/>
    <property type="project" value="UniProtKB-SubCell"/>
</dbReference>
<feature type="domain" description="Flagellin N-terminal" evidence="5">
    <location>
        <begin position="3"/>
        <end position="138"/>
    </location>
</feature>
<dbReference type="KEGG" id="dfg:B0537_12565"/>
<dbReference type="EMBL" id="CP019698">
    <property type="protein sequence ID" value="AQS59842.1"/>
    <property type="molecule type" value="Genomic_DNA"/>
</dbReference>
<dbReference type="Gene3D" id="1.20.1330.10">
    <property type="entry name" value="f41 fragment of flagellin, N-terminal domain"/>
    <property type="match status" value="2"/>
</dbReference>
<dbReference type="PRINTS" id="PR00207">
    <property type="entry name" value="FLAGELLIN"/>
</dbReference>
<accession>A0A1S6IYK7</accession>
<keyword evidence="3 4" id="KW-0975">Bacterial flagellum</keyword>
<dbReference type="InterPro" id="IPR001492">
    <property type="entry name" value="Flagellin"/>
</dbReference>
<organism evidence="7 8">
    <name type="scientific">Desulforamulus ferrireducens</name>
    <dbReference type="NCBI Taxonomy" id="1833852"/>
    <lineage>
        <taxon>Bacteria</taxon>
        <taxon>Bacillati</taxon>
        <taxon>Bacillota</taxon>
        <taxon>Clostridia</taxon>
        <taxon>Eubacteriales</taxon>
        <taxon>Peptococcaceae</taxon>
        <taxon>Desulforamulus</taxon>
    </lineage>
</organism>
<evidence type="ECO:0000313" key="7">
    <source>
        <dbReference type="EMBL" id="AQS59842.1"/>
    </source>
</evidence>
<evidence type="ECO:0000259" key="6">
    <source>
        <dbReference type="Pfam" id="PF00700"/>
    </source>
</evidence>
<dbReference type="RefSeq" id="WP_077714885.1">
    <property type="nucleotide sequence ID" value="NZ_CP019698.1"/>
</dbReference>
<dbReference type="Pfam" id="PF00700">
    <property type="entry name" value="Flagellin_C"/>
    <property type="match status" value="1"/>
</dbReference>
<comment type="function">
    <text evidence="4">Flagellin is the subunit protein which polymerizes to form the filaments of bacterial flagella.</text>
</comment>
<dbReference type="STRING" id="1833852.B0537_12565"/>
<dbReference type="AlphaFoldDB" id="A0A1S6IYK7"/>
<dbReference type="InterPro" id="IPR001029">
    <property type="entry name" value="Flagellin_N"/>
</dbReference>
<keyword evidence="8" id="KW-1185">Reference proteome</keyword>
<dbReference type="Proteomes" id="UP000189464">
    <property type="component" value="Chromosome"/>
</dbReference>
<dbReference type="PANTHER" id="PTHR42792">
    <property type="entry name" value="FLAGELLIN"/>
    <property type="match status" value="1"/>
</dbReference>
<dbReference type="Pfam" id="PF00669">
    <property type="entry name" value="Flagellin_N"/>
    <property type="match status" value="1"/>
</dbReference>
<evidence type="ECO:0000256" key="2">
    <source>
        <dbReference type="ARBA" id="ARBA00020110"/>
    </source>
</evidence>
<protein>
    <recommendedName>
        <fullName evidence="2 4">Flagellin</fullName>
    </recommendedName>
</protein>
<evidence type="ECO:0000256" key="3">
    <source>
        <dbReference type="ARBA" id="ARBA00023143"/>
    </source>
</evidence>
<sequence length="565" mass="58289">MRINHNIAALNTYRQLSFNNTNTQKSLEKLSSGLRINRAGDDAAGLAISEKMRAQIRGLDQAARNAQDGISMIQTAEGGLNETHAILQRMRELAVQAANDTNVTVDRDEIQKEINQLTSEINRIGNTTEFNTQKLLKGGDGSANVTATNLITAGTLTGGTADSLSQVKVTDTIADIDDVAGTATYNIGGKTITVTLDKSVDTTTVGADGQTITLGTKAGTFADANAAATALANALNSALTKLGIGSDYQVTATGDQLTISAIAGSAADGLAGTIAATTYSDAAVGTEGVVTPGNMVAGAKAKTGNISFASIANAADAAALVGKGFTIDNQVIEFYDGSKGNYEGIGIGVDIHNAKSGADIVADLIAQTAGKLTNVTLKQGTTANDLVIEAKQAGTNGNSISFTDGGRKQEFTATFQVGANQGQSMTINIGDMRAAALGLSGKAGTGNFTSTYNVTNGTNNTAVEAALDVTSHTSAAAAVTVINNAIEKVSAQRSNLGAFQNRLEHTINNLGTSSENLTAAESRIRDVDMAKEMMEFTKQNILSQAAQAMLAQANQQPQNILQLLR</sequence>
<proteinExistence type="inferred from homology"/>
<comment type="similarity">
    <text evidence="1 4">Belongs to the bacterial flagellin family.</text>
</comment>